<keyword evidence="3" id="KW-0479">Metal-binding</keyword>
<feature type="signal peptide" evidence="7">
    <location>
        <begin position="1"/>
        <end position="23"/>
    </location>
</feature>
<accession>A0ABS8NI97</accession>
<keyword evidence="5" id="KW-0378">Hydrolase</keyword>
<name>A0ABS8NI97_9BACT</name>
<dbReference type="Gene3D" id="3.30.1120.10">
    <property type="match status" value="1"/>
</dbReference>
<dbReference type="InterPro" id="IPR017850">
    <property type="entry name" value="Alkaline_phosphatase_core_sf"/>
</dbReference>
<reference evidence="9" key="1">
    <citation type="submission" date="2021-11" db="EMBL/GenBank/DDBJ databases">
        <title>Genome sequence.</title>
        <authorList>
            <person name="Sun Q."/>
        </authorList>
    </citation>
    <scope>NUCLEOTIDE SEQUENCE</scope>
    <source>
        <strain evidence="9">JC740</strain>
    </source>
</reference>
<gene>
    <name evidence="9" type="ORF">LOC71_13405</name>
</gene>
<protein>
    <submittedName>
        <fullName evidence="9">Sulfatase</fullName>
    </submittedName>
</protein>
<dbReference type="Proteomes" id="UP001430306">
    <property type="component" value="Unassembled WGS sequence"/>
</dbReference>
<sequence>MNKFSFAKSCFIALSLLSSFAFSASIHAVAEEASSPPNILFILADDLAWSDLGCYGHPWHRTPHLDKLAANGNRFTQAYAPAPICSASRASILTGKTPARLNFEFVTKNEPGHQKVDLATPLTAPPFTLNLPLHEQTIAERLSEFGYQTAFFGKWHLNPHHKRYLGWSPTHGPSSQGFHVAEEDFGAHPYAWKQSPVETIRESGEFAKDTMVEKVCQYLQKDHERPFFAMASSFYVHTPVRTPCQWLRDHYEQRIPDDSPRRKQRIEYAAFLETFDHHVGQILAALDNAGQSERTIVVFLSDNGGHPEYTANAPLRGSKWNLYEGGIRVPMIVRLPKQLARRTIEQPVVGYDLLPTMLEWAGSNADPSIRSTKDMEQIDGTSFASLLDPSSDRPANTQRNLLWHFPYYHPETGFAKAPESIGIDDFVTSRTRPQSAIRRGKYKLLHFAEDDRIELYDLSKDIGEQRDLSGEQADIARRLRDELQDELKRSNARFATANEF</sequence>
<dbReference type="CDD" id="cd16144">
    <property type="entry name" value="ARS_like"/>
    <property type="match status" value="1"/>
</dbReference>
<comment type="cofactor">
    <cofactor evidence="1">
        <name>Ca(2+)</name>
        <dbReference type="ChEBI" id="CHEBI:29108"/>
    </cofactor>
</comment>
<evidence type="ECO:0000256" key="1">
    <source>
        <dbReference type="ARBA" id="ARBA00001913"/>
    </source>
</evidence>
<dbReference type="PANTHER" id="PTHR42693:SF42">
    <property type="entry name" value="ARYLSULFATASE G"/>
    <property type="match status" value="1"/>
</dbReference>
<dbReference type="SUPFAM" id="SSF53649">
    <property type="entry name" value="Alkaline phosphatase-like"/>
    <property type="match status" value="1"/>
</dbReference>
<keyword evidence="10" id="KW-1185">Reference proteome</keyword>
<evidence type="ECO:0000259" key="8">
    <source>
        <dbReference type="Pfam" id="PF00884"/>
    </source>
</evidence>
<dbReference type="InterPro" id="IPR050738">
    <property type="entry name" value="Sulfatase"/>
</dbReference>
<comment type="caution">
    <text evidence="9">The sequence shown here is derived from an EMBL/GenBank/DDBJ whole genome shotgun (WGS) entry which is preliminary data.</text>
</comment>
<dbReference type="EMBL" id="JAJKFW010000023">
    <property type="protein sequence ID" value="MCC9643276.1"/>
    <property type="molecule type" value="Genomic_DNA"/>
</dbReference>
<evidence type="ECO:0000256" key="4">
    <source>
        <dbReference type="ARBA" id="ARBA00022729"/>
    </source>
</evidence>
<dbReference type="Gene3D" id="3.40.720.10">
    <property type="entry name" value="Alkaline Phosphatase, subunit A"/>
    <property type="match status" value="1"/>
</dbReference>
<evidence type="ECO:0000313" key="10">
    <source>
        <dbReference type="Proteomes" id="UP001430306"/>
    </source>
</evidence>
<evidence type="ECO:0000256" key="3">
    <source>
        <dbReference type="ARBA" id="ARBA00022723"/>
    </source>
</evidence>
<dbReference type="Pfam" id="PF00884">
    <property type="entry name" value="Sulfatase"/>
    <property type="match status" value="1"/>
</dbReference>
<dbReference type="PANTHER" id="PTHR42693">
    <property type="entry name" value="ARYLSULFATASE FAMILY MEMBER"/>
    <property type="match status" value="1"/>
</dbReference>
<evidence type="ECO:0000313" key="9">
    <source>
        <dbReference type="EMBL" id="MCC9643276.1"/>
    </source>
</evidence>
<evidence type="ECO:0000256" key="5">
    <source>
        <dbReference type="ARBA" id="ARBA00022801"/>
    </source>
</evidence>
<evidence type="ECO:0000256" key="6">
    <source>
        <dbReference type="ARBA" id="ARBA00022837"/>
    </source>
</evidence>
<feature type="domain" description="Sulfatase N-terminal" evidence="8">
    <location>
        <begin position="37"/>
        <end position="362"/>
    </location>
</feature>
<keyword evidence="6" id="KW-0106">Calcium</keyword>
<evidence type="ECO:0000256" key="7">
    <source>
        <dbReference type="SAM" id="SignalP"/>
    </source>
</evidence>
<dbReference type="InterPro" id="IPR000917">
    <property type="entry name" value="Sulfatase_N"/>
</dbReference>
<feature type="chain" id="PRO_5046152305" evidence="7">
    <location>
        <begin position="24"/>
        <end position="500"/>
    </location>
</feature>
<keyword evidence="4 7" id="KW-0732">Signal</keyword>
<proteinExistence type="inferred from homology"/>
<dbReference type="RefSeq" id="WP_230274220.1">
    <property type="nucleotide sequence ID" value="NZ_JAJKFW010000023.1"/>
</dbReference>
<organism evidence="9 10">
    <name type="scientific">Rhodopirellula halodulae</name>
    <dbReference type="NCBI Taxonomy" id="2894198"/>
    <lineage>
        <taxon>Bacteria</taxon>
        <taxon>Pseudomonadati</taxon>
        <taxon>Planctomycetota</taxon>
        <taxon>Planctomycetia</taxon>
        <taxon>Pirellulales</taxon>
        <taxon>Pirellulaceae</taxon>
        <taxon>Rhodopirellula</taxon>
    </lineage>
</organism>
<comment type="similarity">
    <text evidence="2">Belongs to the sulfatase family.</text>
</comment>
<evidence type="ECO:0000256" key="2">
    <source>
        <dbReference type="ARBA" id="ARBA00008779"/>
    </source>
</evidence>